<dbReference type="EC" id="2.4.99.-" evidence="9"/>
<keyword evidence="5 8" id="KW-1133">Transmembrane helix</keyword>
<dbReference type="PATRIC" id="fig|477641.3.peg.1508"/>
<feature type="compositionally biased region" description="Pro residues" evidence="7">
    <location>
        <begin position="24"/>
        <end position="33"/>
    </location>
</feature>
<keyword evidence="10" id="KW-1185">Reference proteome</keyword>
<dbReference type="HOGENOM" id="CLU_737062_0_0_11"/>
<dbReference type="KEGG" id="mmar:MODMU_1591"/>
<organism evidence="9 10">
    <name type="scientific">Modestobacter italicus (strain DSM 44449 / CECT 9708 / BC 501)</name>
    <dbReference type="NCBI Taxonomy" id="2732864"/>
    <lineage>
        <taxon>Bacteria</taxon>
        <taxon>Bacillati</taxon>
        <taxon>Actinomycetota</taxon>
        <taxon>Actinomycetes</taxon>
        <taxon>Geodermatophilales</taxon>
        <taxon>Geodermatophilaceae</taxon>
        <taxon>Modestobacter</taxon>
    </lineage>
</organism>
<name>I4EUH2_MODI5</name>
<evidence type="ECO:0000256" key="3">
    <source>
        <dbReference type="ARBA" id="ARBA00022679"/>
    </source>
</evidence>
<dbReference type="STRING" id="477641.MODMU_1591"/>
<evidence type="ECO:0000256" key="1">
    <source>
        <dbReference type="ARBA" id="ARBA00007150"/>
    </source>
</evidence>
<reference evidence="9 10" key="1">
    <citation type="journal article" date="2012" name="J. Bacteriol.">
        <title>Genome Sequence of Radiation-Resistant Modestobacter marinus Strain BC501, a Representative Actinobacterium That Thrives on Calcareous Stone Surfaces.</title>
        <authorList>
            <person name="Normand P."/>
            <person name="Gury J."/>
            <person name="Pujic P."/>
            <person name="Chouaia B."/>
            <person name="Crotti E."/>
            <person name="Brusetti L."/>
            <person name="Daffonchio D."/>
            <person name="Vacherie B."/>
            <person name="Barbe V."/>
            <person name="Medigue C."/>
            <person name="Calteau A."/>
            <person name="Ghodhbane-Gtari F."/>
            <person name="Essoussi I."/>
            <person name="Nouioui I."/>
            <person name="Abbassi-Ghozzi I."/>
            <person name="Gtari M."/>
        </authorList>
    </citation>
    <scope>NUCLEOTIDE SEQUENCE [LARGE SCALE GENOMIC DNA]</scope>
    <source>
        <strain evidence="10">BC 501</strain>
    </source>
</reference>
<dbReference type="PANTHER" id="PTHR30589">
    <property type="entry name" value="PROLIPOPROTEIN DIACYLGLYCERYL TRANSFERASE"/>
    <property type="match status" value="1"/>
</dbReference>
<keyword evidence="6 8" id="KW-0472">Membrane</keyword>
<dbReference type="EMBL" id="FO203431">
    <property type="protein sequence ID" value="CCH87035.1"/>
    <property type="molecule type" value="Genomic_DNA"/>
</dbReference>
<protein>
    <submittedName>
        <fullName evidence="9">Prolipoprotein diacylglyceryl transferase</fullName>
        <ecNumber evidence="9">2.4.99.-</ecNumber>
    </submittedName>
</protein>
<keyword evidence="4 8" id="KW-0812">Transmembrane</keyword>
<feature type="transmembrane region" description="Helical" evidence="8">
    <location>
        <begin position="205"/>
        <end position="225"/>
    </location>
</feature>
<dbReference type="AlphaFoldDB" id="I4EUH2"/>
<feature type="compositionally biased region" description="Low complexity" evidence="7">
    <location>
        <begin position="8"/>
        <end position="23"/>
    </location>
</feature>
<dbReference type="Proteomes" id="UP000006461">
    <property type="component" value="Chromosome"/>
</dbReference>
<sequence length="429" mass="44327">MQPGTGRPVAPRSAAAPVAKAPAAPAPDVPPVIAPAGEPASGGGTAVATAPSLAPARAPFLAGDMPDRPTQVMSWNCSQLEGMEPQGLGLTYWFDAAPTGDPYPVSIRFTGRRVTGDEPAGPRDTFETVRTLERVLPRSGRIALTTRVRGVPPGTWEVTATPVLPMAPDGSPRQQRPPIPMPRGSATGTSAFLPVVNVRAPGVRIGAWPALVGLGFLAALFLQWVLGVQRDLPVGRILLVSLLAGLVGLVGAKVYYLLTHRGEKTSALTAGMSVQGFVIAAISVLVLAGWVAGIPVRAMLDVAAPGLLLGMTIGRLGCFFGGCCVGLPTVSRWGIWSSDRGVGVRRIPVQLFESAMAGTVATLTLLAVLLLTPAVDGLLFLAGLSAYTLGRQVLFPLRGIPRKTANGRVITMVVSGLVLVASVVAPLIG</sequence>
<evidence type="ECO:0000313" key="9">
    <source>
        <dbReference type="EMBL" id="CCH87035.1"/>
    </source>
</evidence>
<feature type="transmembrane region" description="Helical" evidence="8">
    <location>
        <begin position="237"/>
        <end position="258"/>
    </location>
</feature>
<evidence type="ECO:0000256" key="5">
    <source>
        <dbReference type="ARBA" id="ARBA00022989"/>
    </source>
</evidence>
<accession>I4EUH2</accession>
<keyword evidence="2" id="KW-1003">Cell membrane</keyword>
<dbReference type="eggNOG" id="COG0682">
    <property type="taxonomic scope" value="Bacteria"/>
</dbReference>
<feature type="transmembrane region" description="Helical" evidence="8">
    <location>
        <begin position="270"/>
        <end position="294"/>
    </location>
</feature>
<dbReference type="OMA" id="WEVTATP"/>
<proteinExistence type="inferred from homology"/>
<feature type="transmembrane region" description="Helical" evidence="8">
    <location>
        <begin position="409"/>
        <end position="428"/>
    </location>
</feature>
<dbReference type="GO" id="GO:0008961">
    <property type="term" value="F:phosphatidylglycerol-prolipoprotein diacylglyceryl transferase activity"/>
    <property type="evidence" value="ECO:0007669"/>
    <property type="project" value="InterPro"/>
</dbReference>
<gene>
    <name evidence="9" type="primary">lgt</name>
    <name evidence="9" type="ordered locus">MODMU_1591</name>
</gene>
<dbReference type="GO" id="GO:0005886">
    <property type="term" value="C:plasma membrane"/>
    <property type="evidence" value="ECO:0007669"/>
    <property type="project" value="InterPro"/>
</dbReference>
<evidence type="ECO:0000256" key="2">
    <source>
        <dbReference type="ARBA" id="ARBA00022475"/>
    </source>
</evidence>
<evidence type="ECO:0000313" key="10">
    <source>
        <dbReference type="Proteomes" id="UP000006461"/>
    </source>
</evidence>
<keyword evidence="3 9" id="KW-0808">Transferase</keyword>
<evidence type="ECO:0000256" key="6">
    <source>
        <dbReference type="ARBA" id="ARBA00023136"/>
    </source>
</evidence>
<dbReference type="Pfam" id="PF01790">
    <property type="entry name" value="LGT"/>
    <property type="match status" value="1"/>
</dbReference>
<dbReference type="PANTHER" id="PTHR30589:SF0">
    <property type="entry name" value="PHOSPHATIDYLGLYCEROL--PROLIPOPROTEIN DIACYLGLYCERYL TRANSFERASE"/>
    <property type="match status" value="1"/>
</dbReference>
<evidence type="ECO:0000256" key="7">
    <source>
        <dbReference type="SAM" id="MobiDB-lite"/>
    </source>
</evidence>
<keyword evidence="9" id="KW-0328">Glycosyltransferase</keyword>
<evidence type="ECO:0000256" key="8">
    <source>
        <dbReference type="SAM" id="Phobius"/>
    </source>
</evidence>
<feature type="transmembrane region" description="Helical" evidence="8">
    <location>
        <begin position="306"/>
        <end position="330"/>
    </location>
</feature>
<evidence type="ECO:0000256" key="4">
    <source>
        <dbReference type="ARBA" id="ARBA00022692"/>
    </source>
</evidence>
<feature type="region of interest" description="Disordered" evidence="7">
    <location>
        <begin position="1"/>
        <end position="49"/>
    </location>
</feature>
<comment type="similarity">
    <text evidence="1">Belongs to the Lgt family.</text>
</comment>
<dbReference type="InterPro" id="IPR001640">
    <property type="entry name" value="Lgt"/>
</dbReference>
<dbReference type="OrthoDB" id="871140at2"/>
<dbReference type="GO" id="GO:0042158">
    <property type="term" value="P:lipoprotein biosynthetic process"/>
    <property type="evidence" value="ECO:0007669"/>
    <property type="project" value="InterPro"/>
</dbReference>